<name>A0AAV8URB2_9RHOD</name>
<keyword evidence="9" id="KW-1133">Transmembrane helix</keyword>
<dbReference type="Pfam" id="PF00067">
    <property type="entry name" value="p450"/>
    <property type="match status" value="1"/>
</dbReference>
<evidence type="ECO:0000256" key="9">
    <source>
        <dbReference type="SAM" id="Phobius"/>
    </source>
</evidence>
<dbReference type="GO" id="GO:0005506">
    <property type="term" value="F:iron ion binding"/>
    <property type="evidence" value="ECO:0007669"/>
    <property type="project" value="InterPro"/>
</dbReference>
<evidence type="ECO:0000256" key="7">
    <source>
        <dbReference type="PIRSR" id="PIRSR602401-1"/>
    </source>
</evidence>
<dbReference type="InterPro" id="IPR050196">
    <property type="entry name" value="Cytochrome_P450_Monoox"/>
</dbReference>
<sequence>MSMVLEGIAALLGTVGVLIAYFIYLPRIRHWTFPGPKPWLLEGSLSGRKIKPGTAHQALYDLRNKYGNVFQVWLGIRRLVVLSDEEDIKYITLTNPMPKCKSFNESLAPMTGEGLISVREELHKSHRRFLSAGFNDEFVRGIGQYISLELTTLFDKLDQACPGAYSVDMDKEITKFAMDIVFRAAFSETIGVQTQVDLPLLKAFNDALKEIFRCTAQNARKSQPFWENTDSVHSSRYHRNTGTYPFWKYMPAKKRFTKAKAVLDIFLSELVDRRRNESSAEKANRQVDILDLILQMNLSEEDIRGEALTFLVAGHDTTSHSLAFCLYNLACNPNVEAIMAEEVESVLGDRTVPSYEDCQNLPYTTAVWKETLRLNPVAATGTMRDAVEDLTLPSGHFIARGAELLVPLYVMHRNPDYWEDPLVFKPERFLTKKRPSPFIYMPFSVGPRNCIGQGFAGFEGVATLAALVKRYKTKLAVEPNEVREFHAMVMRPRCVYNGKSAGLPMYLARR</sequence>
<evidence type="ECO:0008006" key="12">
    <source>
        <dbReference type="Google" id="ProtNLM"/>
    </source>
</evidence>
<dbReference type="InterPro" id="IPR017972">
    <property type="entry name" value="Cyt_P450_CS"/>
</dbReference>
<keyword evidence="3 7" id="KW-0479">Metal-binding</keyword>
<dbReference type="PANTHER" id="PTHR24291:SF50">
    <property type="entry name" value="BIFUNCTIONAL ALBAFLAVENONE MONOOXYGENASE_TERPENE SYNTHASE"/>
    <property type="match status" value="1"/>
</dbReference>
<dbReference type="GO" id="GO:0016705">
    <property type="term" value="F:oxidoreductase activity, acting on paired donors, with incorporation or reduction of molecular oxygen"/>
    <property type="evidence" value="ECO:0007669"/>
    <property type="project" value="InterPro"/>
</dbReference>
<dbReference type="Proteomes" id="UP001157974">
    <property type="component" value="Unassembled WGS sequence"/>
</dbReference>
<dbReference type="EMBL" id="JAMWBK010000005">
    <property type="protein sequence ID" value="KAJ8905085.1"/>
    <property type="molecule type" value="Genomic_DNA"/>
</dbReference>
<keyword evidence="9" id="KW-0812">Transmembrane</keyword>
<reference evidence="10 11" key="1">
    <citation type="journal article" date="2023" name="Nat. Commun.">
        <title>Origin of minicircular mitochondrial genomes in red algae.</title>
        <authorList>
            <person name="Lee Y."/>
            <person name="Cho C.H."/>
            <person name="Lee Y.M."/>
            <person name="Park S.I."/>
            <person name="Yang J.H."/>
            <person name="West J.A."/>
            <person name="Bhattacharya D."/>
            <person name="Yoon H.S."/>
        </authorList>
    </citation>
    <scope>NUCLEOTIDE SEQUENCE [LARGE SCALE GENOMIC DNA]</scope>
    <source>
        <strain evidence="10 11">CCMP1338</strain>
        <tissue evidence="10">Whole cell</tissue>
    </source>
</reference>
<evidence type="ECO:0000313" key="10">
    <source>
        <dbReference type="EMBL" id="KAJ8905085.1"/>
    </source>
</evidence>
<feature type="binding site" description="axial binding residue" evidence="7">
    <location>
        <position position="450"/>
    </location>
    <ligand>
        <name>heme</name>
        <dbReference type="ChEBI" id="CHEBI:30413"/>
    </ligand>
    <ligandPart>
        <name>Fe</name>
        <dbReference type="ChEBI" id="CHEBI:18248"/>
    </ligandPart>
</feature>
<dbReference type="InterPro" id="IPR002401">
    <property type="entry name" value="Cyt_P450_E_grp-I"/>
</dbReference>
<evidence type="ECO:0000256" key="6">
    <source>
        <dbReference type="ARBA" id="ARBA00023033"/>
    </source>
</evidence>
<dbReference type="GO" id="GO:0020037">
    <property type="term" value="F:heme binding"/>
    <property type="evidence" value="ECO:0007669"/>
    <property type="project" value="InterPro"/>
</dbReference>
<dbReference type="InterPro" id="IPR001128">
    <property type="entry name" value="Cyt_P450"/>
</dbReference>
<dbReference type="InterPro" id="IPR036396">
    <property type="entry name" value="Cyt_P450_sf"/>
</dbReference>
<keyword evidence="2 7" id="KW-0349">Heme</keyword>
<gene>
    <name evidence="10" type="ORF">NDN08_001596</name>
</gene>
<evidence type="ECO:0000256" key="3">
    <source>
        <dbReference type="ARBA" id="ARBA00022723"/>
    </source>
</evidence>
<evidence type="ECO:0000256" key="8">
    <source>
        <dbReference type="RuleBase" id="RU000461"/>
    </source>
</evidence>
<evidence type="ECO:0000313" key="11">
    <source>
        <dbReference type="Proteomes" id="UP001157974"/>
    </source>
</evidence>
<evidence type="ECO:0000256" key="4">
    <source>
        <dbReference type="ARBA" id="ARBA00023002"/>
    </source>
</evidence>
<dbReference type="AlphaFoldDB" id="A0AAV8URB2"/>
<comment type="cofactor">
    <cofactor evidence="7">
        <name>heme</name>
        <dbReference type="ChEBI" id="CHEBI:30413"/>
    </cofactor>
</comment>
<organism evidence="10 11">
    <name type="scientific">Rhodosorus marinus</name>
    <dbReference type="NCBI Taxonomy" id="101924"/>
    <lineage>
        <taxon>Eukaryota</taxon>
        <taxon>Rhodophyta</taxon>
        <taxon>Stylonematophyceae</taxon>
        <taxon>Stylonematales</taxon>
        <taxon>Stylonemataceae</taxon>
        <taxon>Rhodosorus</taxon>
    </lineage>
</organism>
<dbReference type="PANTHER" id="PTHR24291">
    <property type="entry name" value="CYTOCHROME P450 FAMILY 4"/>
    <property type="match status" value="1"/>
</dbReference>
<feature type="transmembrane region" description="Helical" evidence="9">
    <location>
        <begin position="7"/>
        <end position="24"/>
    </location>
</feature>
<dbReference type="PROSITE" id="PS00086">
    <property type="entry name" value="CYTOCHROME_P450"/>
    <property type="match status" value="1"/>
</dbReference>
<keyword evidence="11" id="KW-1185">Reference proteome</keyword>
<keyword evidence="4 8" id="KW-0560">Oxidoreductase</keyword>
<proteinExistence type="inferred from homology"/>
<dbReference type="PRINTS" id="PR00463">
    <property type="entry name" value="EP450I"/>
</dbReference>
<comment type="similarity">
    <text evidence="1 8">Belongs to the cytochrome P450 family.</text>
</comment>
<dbReference type="Gene3D" id="1.10.630.10">
    <property type="entry name" value="Cytochrome P450"/>
    <property type="match status" value="1"/>
</dbReference>
<evidence type="ECO:0000256" key="2">
    <source>
        <dbReference type="ARBA" id="ARBA00022617"/>
    </source>
</evidence>
<keyword evidence="9" id="KW-0472">Membrane</keyword>
<dbReference type="SUPFAM" id="SSF48264">
    <property type="entry name" value="Cytochrome P450"/>
    <property type="match status" value="1"/>
</dbReference>
<dbReference type="GO" id="GO:0004497">
    <property type="term" value="F:monooxygenase activity"/>
    <property type="evidence" value="ECO:0007669"/>
    <property type="project" value="UniProtKB-KW"/>
</dbReference>
<evidence type="ECO:0000256" key="5">
    <source>
        <dbReference type="ARBA" id="ARBA00023004"/>
    </source>
</evidence>
<comment type="caution">
    <text evidence="10">The sequence shown here is derived from an EMBL/GenBank/DDBJ whole genome shotgun (WGS) entry which is preliminary data.</text>
</comment>
<keyword evidence="6 8" id="KW-0503">Monooxygenase</keyword>
<dbReference type="PRINTS" id="PR00385">
    <property type="entry name" value="P450"/>
</dbReference>
<accession>A0AAV8URB2</accession>
<protein>
    <recommendedName>
        <fullName evidence="12">Cytochrome P450</fullName>
    </recommendedName>
</protein>
<keyword evidence="5 7" id="KW-0408">Iron</keyword>
<evidence type="ECO:0000256" key="1">
    <source>
        <dbReference type="ARBA" id="ARBA00010617"/>
    </source>
</evidence>